<comment type="caution">
    <text evidence="1">The sequence shown here is derived from an EMBL/GenBank/DDBJ whole genome shotgun (WGS) entry which is preliminary data.</text>
</comment>
<proteinExistence type="predicted"/>
<dbReference type="Proteomes" id="UP000632222">
    <property type="component" value="Unassembled WGS sequence"/>
</dbReference>
<gene>
    <name evidence="1" type="ORF">GCM10008938_25610</name>
</gene>
<protein>
    <submittedName>
        <fullName evidence="1">Uncharacterized protein</fullName>
    </submittedName>
</protein>
<reference evidence="2" key="1">
    <citation type="journal article" date="2019" name="Int. J. Syst. Evol. Microbiol.">
        <title>The Global Catalogue of Microorganisms (GCM) 10K type strain sequencing project: providing services to taxonomists for standard genome sequencing and annotation.</title>
        <authorList>
            <consortium name="The Broad Institute Genomics Platform"/>
            <consortium name="The Broad Institute Genome Sequencing Center for Infectious Disease"/>
            <person name="Wu L."/>
            <person name="Ma J."/>
        </authorList>
    </citation>
    <scope>NUCLEOTIDE SEQUENCE [LARGE SCALE GENOMIC DNA]</scope>
    <source>
        <strain evidence="2">JCM 14370</strain>
    </source>
</reference>
<sequence length="58" mass="6520">MSPSYPQVIHSRLWKTSISAEDLSLWTGRQISRGLESPTRQFDEVVLKIGYSVTGTLP</sequence>
<keyword evidence="2" id="KW-1185">Reference proteome</keyword>
<organism evidence="1 2">
    <name type="scientific">Deinococcus roseus</name>
    <dbReference type="NCBI Taxonomy" id="392414"/>
    <lineage>
        <taxon>Bacteria</taxon>
        <taxon>Thermotogati</taxon>
        <taxon>Deinococcota</taxon>
        <taxon>Deinococci</taxon>
        <taxon>Deinococcales</taxon>
        <taxon>Deinococcaceae</taxon>
        <taxon>Deinococcus</taxon>
    </lineage>
</organism>
<name>A0ABQ2D1V4_9DEIO</name>
<evidence type="ECO:0000313" key="1">
    <source>
        <dbReference type="EMBL" id="GGJ38367.1"/>
    </source>
</evidence>
<dbReference type="EMBL" id="BMOD01000008">
    <property type="protein sequence ID" value="GGJ38367.1"/>
    <property type="molecule type" value="Genomic_DNA"/>
</dbReference>
<evidence type="ECO:0000313" key="2">
    <source>
        <dbReference type="Proteomes" id="UP000632222"/>
    </source>
</evidence>
<accession>A0ABQ2D1V4</accession>